<organism evidence="2 3">
    <name type="scientific">Streptomyces lanatus</name>
    <dbReference type="NCBI Taxonomy" id="66900"/>
    <lineage>
        <taxon>Bacteria</taxon>
        <taxon>Bacillati</taxon>
        <taxon>Actinomycetota</taxon>
        <taxon>Actinomycetes</taxon>
        <taxon>Kitasatosporales</taxon>
        <taxon>Streptomycetaceae</taxon>
        <taxon>Streptomyces</taxon>
    </lineage>
</organism>
<comment type="caution">
    <text evidence="2">The sequence shown here is derived from an EMBL/GenBank/DDBJ whole genome shotgun (WGS) entry which is preliminary data.</text>
</comment>
<dbReference type="Proteomes" id="UP001486207">
    <property type="component" value="Unassembled WGS sequence"/>
</dbReference>
<gene>
    <name evidence="2" type="ORF">ABT384_41495</name>
</gene>
<reference evidence="2 3" key="1">
    <citation type="submission" date="2024-06" db="EMBL/GenBank/DDBJ databases">
        <title>The Natural Products Discovery Center: Release of the First 8490 Sequenced Strains for Exploring Actinobacteria Biosynthetic Diversity.</title>
        <authorList>
            <person name="Kalkreuter E."/>
            <person name="Kautsar S.A."/>
            <person name="Yang D."/>
            <person name="Bader C.D."/>
            <person name="Teijaro C.N."/>
            <person name="Fluegel L."/>
            <person name="Davis C.M."/>
            <person name="Simpson J.R."/>
            <person name="Lauterbach L."/>
            <person name="Steele A.D."/>
            <person name="Gui C."/>
            <person name="Meng S."/>
            <person name="Li G."/>
            <person name="Viehrig K."/>
            <person name="Ye F."/>
            <person name="Su P."/>
            <person name="Kiefer A.F."/>
            <person name="Nichols A."/>
            <person name="Cepeda A.J."/>
            <person name="Yan W."/>
            <person name="Fan B."/>
            <person name="Jiang Y."/>
            <person name="Adhikari A."/>
            <person name="Zheng C.-J."/>
            <person name="Schuster L."/>
            <person name="Cowan T.M."/>
            <person name="Smanski M.J."/>
            <person name="Chevrette M.G."/>
            <person name="De Carvalho L.P.S."/>
            <person name="Shen B."/>
        </authorList>
    </citation>
    <scope>NUCLEOTIDE SEQUENCE [LARGE SCALE GENOMIC DNA]</scope>
    <source>
        <strain evidence="2 3">NPDC000155</strain>
    </source>
</reference>
<feature type="region of interest" description="Disordered" evidence="1">
    <location>
        <begin position="63"/>
        <end position="92"/>
    </location>
</feature>
<protein>
    <submittedName>
        <fullName evidence="2">Uncharacterized protein</fullName>
    </submittedName>
</protein>
<accession>A0ABV1Y5G2</accession>
<evidence type="ECO:0000256" key="1">
    <source>
        <dbReference type="SAM" id="MobiDB-lite"/>
    </source>
</evidence>
<dbReference type="EMBL" id="JBEPFB010000029">
    <property type="protein sequence ID" value="MER7379085.1"/>
    <property type="molecule type" value="Genomic_DNA"/>
</dbReference>
<keyword evidence="3" id="KW-1185">Reference proteome</keyword>
<evidence type="ECO:0000313" key="3">
    <source>
        <dbReference type="Proteomes" id="UP001486207"/>
    </source>
</evidence>
<evidence type="ECO:0000313" key="2">
    <source>
        <dbReference type="EMBL" id="MER7379085.1"/>
    </source>
</evidence>
<proteinExistence type="predicted"/>
<name>A0ABV1Y5G2_9ACTN</name>
<sequence>MAPSRLVVEVETFSFTVQLASEQDRLPVGSKEKSTPRSTASPSVLVWSIRASYVCAVSAAEGCSKSVSPSPSGPPSSLAAAGCTSRRNAAAA</sequence>
<dbReference type="RefSeq" id="WP_190074937.1">
    <property type="nucleotide sequence ID" value="NZ_BNBM01000021.1"/>
</dbReference>